<dbReference type="AlphaFoldDB" id="A0A9N9C0Y8"/>
<dbReference type="SUPFAM" id="SSF53335">
    <property type="entry name" value="S-adenosyl-L-methionine-dependent methyltransferases"/>
    <property type="match status" value="1"/>
</dbReference>
<feature type="compositionally biased region" description="Polar residues" evidence="1">
    <location>
        <begin position="15"/>
        <end position="31"/>
    </location>
</feature>
<organism evidence="3 4">
    <name type="scientific">Cetraspora pellucida</name>
    <dbReference type="NCBI Taxonomy" id="1433469"/>
    <lineage>
        <taxon>Eukaryota</taxon>
        <taxon>Fungi</taxon>
        <taxon>Fungi incertae sedis</taxon>
        <taxon>Mucoromycota</taxon>
        <taxon>Glomeromycotina</taxon>
        <taxon>Glomeromycetes</taxon>
        <taxon>Diversisporales</taxon>
        <taxon>Gigasporaceae</taxon>
        <taxon>Cetraspora</taxon>
    </lineage>
</organism>
<feature type="compositionally biased region" description="Basic residues" evidence="1">
    <location>
        <begin position="306"/>
        <end position="316"/>
    </location>
</feature>
<name>A0A9N9C0Y8_9GLOM</name>
<evidence type="ECO:0000313" key="4">
    <source>
        <dbReference type="Proteomes" id="UP000789759"/>
    </source>
</evidence>
<dbReference type="Pfam" id="PF13649">
    <property type="entry name" value="Methyltransf_25"/>
    <property type="match status" value="1"/>
</dbReference>
<dbReference type="OrthoDB" id="2013972at2759"/>
<accession>A0A9N9C0Y8</accession>
<evidence type="ECO:0000259" key="2">
    <source>
        <dbReference type="Pfam" id="PF13649"/>
    </source>
</evidence>
<dbReference type="PANTHER" id="PTHR43591">
    <property type="entry name" value="METHYLTRANSFERASE"/>
    <property type="match status" value="1"/>
</dbReference>
<dbReference type="Gene3D" id="3.40.50.150">
    <property type="entry name" value="Vaccinia Virus protein VP39"/>
    <property type="match status" value="1"/>
</dbReference>
<feature type="region of interest" description="Disordered" evidence="1">
    <location>
        <begin position="294"/>
        <end position="316"/>
    </location>
</feature>
<dbReference type="PANTHER" id="PTHR43591:SF24">
    <property type="entry name" value="2-METHOXY-6-POLYPRENYL-1,4-BENZOQUINOL METHYLASE, MITOCHONDRIAL"/>
    <property type="match status" value="1"/>
</dbReference>
<keyword evidence="4" id="KW-1185">Reference proteome</keyword>
<gene>
    <name evidence="3" type="ORF">CPELLU_LOCUS6172</name>
</gene>
<dbReference type="CDD" id="cd02440">
    <property type="entry name" value="AdoMet_MTases"/>
    <property type="match status" value="1"/>
</dbReference>
<feature type="compositionally biased region" description="Basic residues" evidence="1">
    <location>
        <begin position="1"/>
        <end position="12"/>
    </location>
</feature>
<evidence type="ECO:0000313" key="3">
    <source>
        <dbReference type="EMBL" id="CAG8582839.1"/>
    </source>
</evidence>
<proteinExistence type="predicted"/>
<reference evidence="3" key="1">
    <citation type="submission" date="2021-06" db="EMBL/GenBank/DDBJ databases">
        <authorList>
            <person name="Kallberg Y."/>
            <person name="Tangrot J."/>
            <person name="Rosling A."/>
        </authorList>
    </citation>
    <scope>NUCLEOTIDE SEQUENCE</scope>
    <source>
        <strain evidence="3">FL966</strain>
    </source>
</reference>
<feature type="domain" description="Methyltransferase" evidence="2">
    <location>
        <begin position="92"/>
        <end position="176"/>
    </location>
</feature>
<dbReference type="InterPro" id="IPR041698">
    <property type="entry name" value="Methyltransf_25"/>
</dbReference>
<feature type="region of interest" description="Disordered" evidence="1">
    <location>
        <begin position="1"/>
        <end position="31"/>
    </location>
</feature>
<evidence type="ECO:0000256" key="1">
    <source>
        <dbReference type="SAM" id="MobiDB-lite"/>
    </source>
</evidence>
<dbReference type="EMBL" id="CAJVQA010003768">
    <property type="protein sequence ID" value="CAG8582839.1"/>
    <property type="molecule type" value="Genomic_DNA"/>
</dbReference>
<dbReference type="Proteomes" id="UP000789759">
    <property type="component" value="Unassembled WGS sequence"/>
</dbReference>
<sequence length="316" mass="36216">MGNTYSRRHRHKSDNISICTSVNGDNSSQTDSISSNVRYIGGRPYFEEEISAYVVYWEEADRIQMEHFAMKHAFGGNYAAPLSEIIKPGSKILDIGCGPAQEFPEANVYGIDISSTFPASIKPKNCHFKKCNIVEPFPFKDEEFDYVFMRYMIFALKDYQWIHVLNEIKRILKPGGVFECVDRDVLREYNKTAFRAGKTITAFVEKSQCTLYKQKGIDVRFITKVEPTLKEMGFQNVTCIQKHIPFGNWGGKIGEIWKLNNIKMAETQRILMPEILGITVDEWDSTYAQISKEREENQEFDSGHQSGHKSGHQSSC</sequence>
<comment type="caution">
    <text evidence="3">The sequence shown here is derived from an EMBL/GenBank/DDBJ whole genome shotgun (WGS) entry which is preliminary data.</text>
</comment>
<protein>
    <submittedName>
        <fullName evidence="3">15923_t:CDS:1</fullName>
    </submittedName>
</protein>
<dbReference type="GO" id="GO:0008168">
    <property type="term" value="F:methyltransferase activity"/>
    <property type="evidence" value="ECO:0007669"/>
    <property type="project" value="TreeGrafter"/>
</dbReference>
<dbReference type="InterPro" id="IPR029063">
    <property type="entry name" value="SAM-dependent_MTases_sf"/>
</dbReference>